<dbReference type="SMART" id="SM00758">
    <property type="entry name" value="PA14"/>
    <property type="match status" value="1"/>
</dbReference>
<dbReference type="OrthoDB" id="9805821at2"/>
<dbReference type="GO" id="GO:0045493">
    <property type="term" value="P:xylan catabolic process"/>
    <property type="evidence" value="ECO:0007669"/>
    <property type="project" value="InterPro"/>
</dbReference>
<dbReference type="InterPro" id="IPR002772">
    <property type="entry name" value="Glyco_hydro_3_C"/>
</dbReference>
<accession>A0A1I1VZF1</accession>
<keyword evidence="2" id="KW-0732">Signal</keyword>
<dbReference type="Pfam" id="PF07691">
    <property type="entry name" value="PA14"/>
    <property type="match status" value="1"/>
</dbReference>
<evidence type="ECO:0000256" key="1">
    <source>
        <dbReference type="ARBA" id="ARBA00005336"/>
    </source>
</evidence>
<comment type="similarity">
    <text evidence="1">Belongs to the glycosyl hydrolase 3 family.</text>
</comment>
<protein>
    <submittedName>
        <fullName evidence="5">Beta-glucosidase</fullName>
    </submittedName>
</protein>
<reference evidence="5 6" key="1">
    <citation type="submission" date="2016-10" db="EMBL/GenBank/DDBJ databases">
        <authorList>
            <person name="de Groot N.N."/>
        </authorList>
    </citation>
    <scope>NUCLEOTIDE SEQUENCE [LARGE SCALE GENOMIC DNA]</scope>
    <source>
        <strain evidence="5 6">DSM 19012</strain>
    </source>
</reference>
<evidence type="ECO:0000259" key="4">
    <source>
        <dbReference type="PROSITE" id="PS51820"/>
    </source>
</evidence>
<dbReference type="SUPFAM" id="SSF51445">
    <property type="entry name" value="(Trans)glycosidases"/>
    <property type="match status" value="1"/>
</dbReference>
<feature type="domain" description="PA14" evidence="4">
    <location>
        <begin position="459"/>
        <end position="601"/>
    </location>
</feature>
<dbReference type="InterPro" id="IPR026891">
    <property type="entry name" value="Fn3-like"/>
</dbReference>
<evidence type="ECO:0000313" key="5">
    <source>
        <dbReference type="EMBL" id="SFD88284.1"/>
    </source>
</evidence>
<dbReference type="SUPFAM" id="SSF52279">
    <property type="entry name" value="Beta-D-glucan exohydrolase, C-terminal domain"/>
    <property type="match status" value="1"/>
</dbReference>
<dbReference type="RefSeq" id="WP_010527909.1">
    <property type="nucleotide sequence ID" value="NZ_AFSL01000064.1"/>
</dbReference>
<dbReference type="GO" id="GO:0031222">
    <property type="term" value="P:arabinan catabolic process"/>
    <property type="evidence" value="ECO:0007669"/>
    <property type="project" value="TreeGrafter"/>
</dbReference>
<dbReference type="InterPro" id="IPR011658">
    <property type="entry name" value="PA14_dom"/>
</dbReference>
<dbReference type="Gene3D" id="3.40.50.1700">
    <property type="entry name" value="Glycoside hydrolase family 3 C-terminal domain"/>
    <property type="match status" value="2"/>
</dbReference>
<keyword evidence="3" id="KW-0378">Hydrolase</keyword>
<dbReference type="InterPro" id="IPR001764">
    <property type="entry name" value="Glyco_hydro_3_N"/>
</dbReference>
<proteinExistence type="inferred from homology"/>
<dbReference type="InterPro" id="IPR013783">
    <property type="entry name" value="Ig-like_fold"/>
</dbReference>
<evidence type="ECO:0000313" key="6">
    <source>
        <dbReference type="Proteomes" id="UP000181976"/>
    </source>
</evidence>
<dbReference type="GO" id="GO:0009044">
    <property type="term" value="F:xylan 1,4-beta-xylosidase activity"/>
    <property type="evidence" value="ECO:0007669"/>
    <property type="project" value="InterPro"/>
</dbReference>
<dbReference type="PANTHER" id="PTHR42721">
    <property type="entry name" value="SUGAR HYDROLASE-RELATED"/>
    <property type="match status" value="1"/>
</dbReference>
<evidence type="ECO:0000256" key="3">
    <source>
        <dbReference type="ARBA" id="ARBA00022801"/>
    </source>
</evidence>
<dbReference type="Pfam" id="PF00933">
    <property type="entry name" value="Glyco_hydro_3"/>
    <property type="match status" value="1"/>
</dbReference>
<dbReference type="GO" id="GO:0046556">
    <property type="term" value="F:alpha-L-arabinofuranosidase activity"/>
    <property type="evidence" value="ECO:0007669"/>
    <property type="project" value="TreeGrafter"/>
</dbReference>
<dbReference type="PANTHER" id="PTHR42721:SF3">
    <property type="entry name" value="BETA-D-XYLOSIDASE 5-RELATED"/>
    <property type="match status" value="1"/>
</dbReference>
<dbReference type="InterPro" id="IPR036962">
    <property type="entry name" value="Glyco_hydro_3_N_sf"/>
</dbReference>
<dbReference type="Pfam" id="PF14310">
    <property type="entry name" value="Fn3-like"/>
    <property type="match status" value="1"/>
</dbReference>
<dbReference type="InterPro" id="IPR017853">
    <property type="entry name" value="GH"/>
</dbReference>
<dbReference type="Gene3D" id="3.20.20.300">
    <property type="entry name" value="Glycoside hydrolase, family 3, N-terminal domain"/>
    <property type="match status" value="1"/>
</dbReference>
<evidence type="ECO:0000256" key="2">
    <source>
        <dbReference type="ARBA" id="ARBA00022729"/>
    </source>
</evidence>
<dbReference type="AlphaFoldDB" id="A0A1I1VZF1"/>
<dbReference type="InterPro" id="IPR036881">
    <property type="entry name" value="Glyco_hydro_3_C_sf"/>
</dbReference>
<dbReference type="InterPro" id="IPR037524">
    <property type="entry name" value="PA14/GLEYA"/>
</dbReference>
<dbReference type="Gene3D" id="2.60.40.10">
    <property type="entry name" value="Immunoglobulins"/>
    <property type="match status" value="1"/>
</dbReference>
<dbReference type="Pfam" id="PF01915">
    <property type="entry name" value="Glyco_hydro_3_C"/>
    <property type="match status" value="1"/>
</dbReference>
<dbReference type="Proteomes" id="UP000181976">
    <property type="component" value="Unassembled WGS sequence"/>
</dbReference>
<dbReference type="NCBIfam" id="NF041776">
    <property type="entry name" value="xylosidase_Xyl3A"/>
    <property type="match status" value="1"/>
</dbReference>
<dbReference type="eggNOG" id="COG1472">
    <property type="taxonomic scope" value="Bacteria"/>
</dbReference>
<name>A0A1I1VZF1_9BACT</name>
<dbReference type="InterPro" id="IPR054850">
    <property type="entry name" value="Xylosidase_Xyl3A"/>
</dbReference>
<dbReference type="PRINTS" id="PR00133">
    <property type="entry name" value="GLHYDRLASE3"/>
</dbReference>
<dbReference type="PROSITE" id="PS51820">
    <property type="entry name" value="PA14"/>
    <property type="match status" value="1"/>
</dbReference>
<dbReference type="EMBL" id="FONA01000003">
    <property type="protein sequence ID" value="SFD88284.1"/>
    <property type="molecule type" value="Genomic_DNA"/>
</dbReference>
<sequence length="865" mass="97688">MKKQLFLIAVILISMTVKGQVLPFQNPDLSSEERAKDLISRLTVQEKARLLCDQSEAIPRLGIKKFNWWSEALHGYANNDSVTVFPQPIGMAASFNEELVFEIFNAISDEARAKYHQAQRRGEENRRFLSLSVWTPNVNIFRDPRWGRGQETYGEDPYLTSRMGVQVVKGLQGPEDAKYRKLLACAKHYTVHSGPEWSRHELNINDVSPREFYETYMPAFKALVQKADVRQVMCAYHRLDDEPCCSNTRILQRILRDEWGYEHMVVADCGAISDFYTTHGISSTPVHAAATGLLAGTDLECIWDNYHYKMLPEALEKDLITEKDIDRSLMRVLKGRFDLGEMDDNSLVPWAQIPPSVLNCEKHRQLAYKMAQQSIVLLQNKNKVLPLDKSSINKIAVVGPNADDEVVLWGNYNGTPIRTITVLDGIKSKVPHDNIFYDKAVDLVDDKVMVSYVSKGKIDQKQGFKATYWNHPNFEGEPVVEQQLVNPIKLTAAGQHEFAPGVKLEDFSAIYKTEFTPTVSEEIVFKGGATGFFELIVNNDTLASYTNWRTIPARFPLYVEAGKTYEIEIRYAQRENWEANIQFDFGREEDIDFTALIKKLEGIETVIFVGGLSGFLEGEEMPVSYPGFKGGDRTNIELPSVQRNCLKALKEAGKTVIFVNCSGSAIALEPETESCDAIIQAWYGGESGGQAIADVLFGDYNPSGKLPVTFYRNSDNLGDFEDYSMEGRTYRYTNNHLFPFGFGLSYTNFEIGKARLSKSTIKADETISIKIPVKNTGKRDGTEIVQVYVRKVNDIDGPLKTLKGFQRIAVPAGKTRQANISLPPSTFEFYDWSQRKMAVTPGEYILYYGNSSDNKDLKQLEVSIQ</sequence>
<dbReference type="SMART" id="SM01217">
    <property type="entry name" value="Fn3_like"/>
    <property type="match status" value="1"/>
</dbReference>
<organism evidence="5 6">
    <name type="scientific">Thermophagus xiamenensis</name>
    <dbReference type="NCBI Taxonomy" id="385682"/>
    <lineage>
        <taxon>Bacteria</taxon>
        <taxon>Pseudomonadati</taxon>
        <taxon>Bacteroidota</taxon>
        <taxon>Bacteroidia</taxon>
        <taxon>Marinilabiliales</taxon>
        <taxon>Marinilabiliaceae</taxon>
        <taxon>Thermophagus</taxon>
    </lineage>
</organism>
<gene>
    <name evidence="5" type="ORF">SAMN05444380_103144</name>
</gene>
<keyword evidence="6" id="KW-1185">Reference proteome</keyword>
<dbReference type="InParanoid" id="A0A1I1VZF1"/>
<dbReference type="STRING" id="385682.SAMN05444380_103144"/>
<dbReference type="InterPro" id="IPR044993">
    <property type="entry name" value="BXL"/>
</dbReference>